<dbReference type="GO" id="GO:0003676">
    <property type="term" value="F:nucleic acid binding"/>
    <property type="evidence" value="ECO:0007669"/>
    <property type="project" value="InterPro"/>
</dbReference>
<evidence type="ECO:0000259" key="2">
    <source>
        <dbReference type="SMART" id="SM00343"/>
    </source>
</evidence>
<feature type="region of interest" description="Disordered" evidence="1">
    <location>
        <begin position="229"/>
        <end position="250"/>
    </location>
</feature>
<dbReference type="SMART" id="SM00343">
    <property type="entry name" value="ZnF_C2HC"/>
    <property type="match status" value="2"/>
</dbReference>
<dbReference type="Gene3D" id="4.10.60.10">
    <property type="entry name" value="Zinc finger, CCHC-type"/>
    <property type="match status" value="1"/>
</dbReference>
<name>A0A8X6W6S3_TRICX</name>
<evidence type="ECO:0000313" key="3">
    <source>
        <dbReference type="EMBL" id="GFY29052.1"/>
    </source>
</evidence>
<organism evidence="3 4">
    <name type="scientific">Trichonephila clavipes</name>
    <name type="common">Golden silk orbweaver</name>
    <name type="synonym">Nephila clavipes</name>
    <dbReference type="NCBI Taxonomy" id="2585209"/>
    <lineage>
        <taxon>Eukaryota</taxon>
        <taxon>Metazoa</taxon>
        <taxon>Ecdysozoa</taxon>
        <taxon>Arthropoda</taxon>
        <taxon>Chelicerata</taxon>
        <taxon>Arachnida</taxon>
        <taxon>Araneae</taxon>
        <taxon>Araneomorphae</taxon>
        <taxon>Entelegynae</taxon>
        <taxon>Araneoidea</taxon>
        <taxon>Nephilidae</taxon>
        <taxon>Trichonephila</taxon>
    </lineage>
</organism>
<sequence>MKVLNSKYPKLRSKMTGEYFKLYTDTNDEYYELQAFLENIKYKFFSITPKKDRPIKVVIKGLPRDTDTKDIHADLIDAGFTILKVTQLIGKITKEKIPLFLVSLPRNIPNAKIFDLKKLSYLSINVEGYENNGVTQCYSCNKFNHTADNCRLTPRCLKCGENYQTKECLIQRVEQAFCINCQKFGHMANYAKCPLYPKQKKATPSNTKNNYTSIVNSLVRPNFSYAQATNNNTSNSQQQMAPPVKAPPATKTQTQANRVPIPPQQANPIQNSNAALITQTLQGIIQALTTLIAQISNMNFSDNTPQNNKPKKSKNLKKRELCALIEAIYDDDDE</sequence>
<dbReference type="InterPro" id="IPR001878">
    <property type="entry name" value="Znf_CCHC"/>
</dbReference>
<evidence type="ECO:0000313" key="4">
    <source>
        <dbReference type="Proteomes" id="UP000887159"/>
    </source>
</evidence>
<dbReference type="InterPro" id="IPR006579">
    <property type="entry name" value="Pre_C2HC_dom"/>
</dbReference>
<gene>
    <name evidence="3" type="primary">ORF1</name>
    <name evidence="3" type="ORF">TNCV_4721801</name>
</gene>
<comment type="caution">
    <text evidence="3">The sequence shown here is derived from an EMBL/GenBank/DDBJ whole genome shotgun (WGS) entry which is preliminary data.</text>
</comment>
<protein>
    <submittedName>
        <fullName evidence="3">Nucleic-acid-binding protein from transposon X-element</fullName>
    </submittedName>
</protein>
<feature type="domain" description="CCHC-type" evidence="2">
    <location>
        <begin position="136"/>
        <end position="152"/>
    </location>
</feature>
<dbReference type="Pfam" id="PF07530">
    <property type="entry name" value="PRE_C2HC"/>
    <property type="match status" value="1"/>
</dbReference>
<dbReference type="GO" id="GO:0008270">
    <property type="term" value="F:zinc ion binding"/>
    <property type="evidence" value="ECO:0007669"/>
    <property type="project" value="InterPro"/>
</dbReference>
<evidence type="ECO:0000256" key="1">
    <source>
        <dbReference type="SAM" id="MobiDB-lite"/>
    </source>
</evidence>
<proteinExistence type="predicted"/>
<reference evidence="3" key="1">
    <citation type="submission" date="2020-08" db="EMBL/GenBank/DDBJ databases">
        <title>Multicomponent nature underlies the extraordinary mechanical properties of spider dragline silk.</title>
        <authorList>
            <person name="Kono N."/>
            <person name="Nakamura H."/>
            <person name="Mori M."/>
            <person name="Yoshida Y."/>
            <person name="Ohtoshi R."/>
            <person name="Malay A.D."/>
            <person name="Moran D.A.P."/>
            <person name="Tomita M."/>
            <person name="Numata K."/>
            <person name="Arakawa K."/>
        </authorList>
    </citation>
    <scope>NUCLEOTIDE SEQUENCE</scope>
</reference>
<feature type="domain" description="CCHC-type" evidence="2">
    <location>
        <begin position="177"/>
        <end position="195"/>
    </location>
</feature>
<dbReference type="Proteomes" id="UP000887159">
    <property type="component" value="Unassembled WGS sequence"/>
</dbReference>
<dbReference type="AlphaFoldDB" id="A0A8X6W6S3"/>
<keyword evidence="4" id="KW-1185">Reference proteome</keyword>
<dbReference type="EMBL" id="BMAU01021387">
    <property type="protein sequence ID" value="GFY29052.1"/>
    <property type="molecule type" value="Genomic_DNA"/>
</dbReference>
<accession>A0A8X6W6S3</accession>